<dbReference type="InterPro" id="IPR011042">
    <property type="entry name" value="6-blade_b-propeller_TolB-like"/>
</dbReference>
<evidence type="ECO:0008006" key="3">
    <source>
        <dbReference type="Google" id="ProtNLM"/>
    </source>
</evidence>
<sequence length="401" mass="46307">MKHLITAMIILFILGCNQNSSKNVLDSSVQEIDIDLTAVKDFYLLSNIISSIEYLPLKVPQDHFIGSIDKIIFHNSEYYLLDKMRQSIHVYDQEGLFKRRVFNQGPGPKEYSRIDFFDIDDKSDQLEIMDIGARKVVTLDLEGNFLETFRAPIVCRDFVVTQNSGYLFYCPDESNHVNNVDYPPGVYYLDSNGSKFEHLVDIGGIDFSPLITPNSFFKNEHHIELFSPYSDTTYQFHDNQIISRSFIDYSLDSDFEMLKNPNWTNQLQEVNTPLLKIYPISLGDFKSYLFSNNGEMNFMIFDGNEPVLSKELINDIDAGHPILVDSYYLNSFTLIGHLSEKNIEAIDDFSGKSQNYLHERNMTLKEERALDRKRAISYLNSTLNDNQYMSPVLVISKLNIE</sequence>
<evidence type="ECO:0000313" key="2">
    <source>
        <dbReference type="Proteomes" id="UP000075606"/>
    </source>
</evidence>
<comment type="caution">
    <text evidence="1">The sequence shown here is derived from an EMBL/GenBank/DDBJ whole genome shotgun (WGS) entry which is preliminary data.</text>
</comment>
<reference evidence="1 2" key="1">
    <citation type="submission" date="2016-01" db="EMBL/GenBank/DDBJ databases">
        <title>Genome sequencing of Roseivirga spongicola UST030701-084.</title>
        <authorList>
            <person name="Selvaratnam C."/>
            <person name="Thevarajoo S."/>
            <person name="Goh K.M."/>
            <person name="Ee R."/>
            <person name="Chan K.-G."/>
            <person name="Chong C.S."/>
        </authorList>
    </citation>
    <scope>NUCLEOTIDE SEQUENCE [LARGE SCALE GENOMIC DNA]</scope>
    <source>
        <strain evidence="1 2">UST030701-084</strain>
    </source>
</reference>
<dbReference type="Pfam" id="PF17170">
    <property type="entry name" value="DUF5128"/>
    <property type="match status" value="1"/>
</dbReference>
<dbReference type="AlphaFoldDB" id="A0A150XI44"/>
<organism evidence="1 2">
    <name type="scientific">Roseivirga spongicola</name>
    <dbReference type="NCBI Taxonomy" id="333140"/>
    <lineage>
        <taxon>Bacteria</taxon>
        <taxon>Pseudomonadati</taxon>
        <taxon>Bacteroidota</taxon>
        <taxon>Cytophagia</taxon>
        <taxon>Cytophagales</taxon>
        <taxon>Roseivirgaceae</taxon>
        <taxon>Roseivirga</taxon>
    </lineage>
</organism>
<dbReference type="OrthoDB" id="1098767at2"/>
<name>A0A150XI44_9BACT</name>
<dbReference type="Gene3D" id="2.120.10.30">
    <property type="entry name" value="TolB, C-terminal domain"/>
    <property type="match status" value="1"/>
</dbReference>
<dbReference type="Proteomes" id="UP000075606">
    <property type="component" value="Unassembled WGS sequence"/>
</dbReference>
<accession>A0A150XI44</accession>
<dbReference type="PROSITE" id="PS51257">
    <property type="entry name" value="PROKAR_LIPOPROTEIN"/>
    <property type="match status" value="1"/>
</dbReference>
<evidence type="ECO:0000313" key="1">
    <source>
        <dbReference type="EMBL" id="KYG78335.1"/>
    </source>
</evidence>
<dbReference type="SUPFAM" id="SSF63825">
    <property type="entry name" value="YWTD domain"/>
    <property type="match status" value="1"/>
</dbReference>
<dbReference type="STRING" id="333140.AWW68_06090"/>
<dbReference type="EMBL" id="LRPC01000001">
    <property type="protein sequence ID" value="KYG78335.1"/>
    <property type="molecule type" value="Genomic_DNA"/>
</dbReference>
<protein>
    <recommendedName>
        <fullName evidence="3">6-bladed beta-propeller</fullName>
    </recommendedName>
</protein>
<dbReference type="RefSeq" id="WP_068217885.1">
    <property type="nucleotide sequence ID" value="NZ_LRPC01000001.1"/>
</dbReference>
<proteinExistence type="predicted"/>
<keyword evidence="2" id="KW-1185">Reference proteome</keyword>
<gene>
    <name evidence="1" type="ORF">AWW68_06090</name>
</gene>